<keyword evidence="1" id="KW-0677">Repeat</keyword>
<gene>
    <name evidence="5" type="ORF">JMJ77_014870</name>
</gene>
<feature type="region of interest" description="Disordered" evidence="4">
    <location>
        <begin position="642"/>
        <end position="681"/>
    </location>
</feature>
<sequence length="2691" mass="300646">MEADQLAVRLDDLKAIADATFRLTFSFTKRDGKLKSEIRAVANEIQDIAGLLHRLSLLASGLEDTKDHDSDINAAPPPLISCRTTLEQLGGSLRRRTTRSDDDGCEQKRGAAVKWPFTRAWTTDLLIELSEQKKTISEGLDGESIAHLLQLLSRGKSVATIRDEDWISEVFTDFLQSSGYFQGIYVVLDTFLHVREESYIKIQDRYKHLPIQSSFFQEDEFENWLDKGGSHLLFTAPPGGGRTAFTGALARETFRRRRARTVVVPIYFELLSIRARWNRWTTDMNILSTIVALIARQNQGAFEVLRRYRRNLNIQPRWATNGASMEGLKGVLWQMSTFFEHVLVIVDCSKSGGDGIVPMIASLIKTSKESAPNFSLAVVCQDLESIRESLGDSVLKCDIAPSIAILQAFAATEVERRRTPASRSLILKALQLTKSWRRELSVQEFCQALSVSGISGLDPEMLEYPEVDESEVLRQCSPMIKRSLDGDKFVFAHDSIEMFLSYIDQSSDLAAYRITTSETNRLLATCALKFLTLGHFARLPSLSLSEADYIRTRNERYPFYKFAALTWHKIAVSNWGDPEFVVEAMALFDPKQTTNFKAWCLEICRQYRVNGGCSNWRGRKDRGTLKRPPSICSETTEVNSSAATWSNKDSGDSTSDTPPHLESSSSASPPVRKKMSKRSWAAGQTRRLARVLRRGDFTPLHMAALLGIDAVCLELIRIGENYNRPSKIGTPLQCAIGGTLLIGDHDIPAGNSPLPPWLDRPRKSTIELLINAGADCTRDLPSQAYPWSTIGALALKASEWARNSKIFAVVVRGGAQLHDDIIAVFRSICRKWSKHKDPGAKKHIQDILEILNEMVEKKEGESLAYLKAFQKVVSETTDIDIPLPVSQGISDDMLVQQMWKSIDDDNLKAIEDQYQSNTRIKDLLKDDILTKLLDFAVTCSAVNCLDHLLTNYMAENGPHNWKSKAVLYCVEDGKQEVLLCLLKNGAQTMRANARGSTIWHLAAAKATSSGILKILLENSDEAERKDALRMLNESGRTVLAKALVSKQYSNASMILKYCGKDRACLKIRHPSLPHLVASIQDSVLLKELHDCEMFEFVAKDTPLNYFHIEDLAGVEAARQLLEVFPYPCSGQPPTPLRTYLSRSDLNIYKKEIVTLLVQKELSAAPIVNGVHTWQYFCKSVRGYFRRASEAEAWEVVELVKLMVHLSCMNAYEKARETSGLVEIVCLFDVELMPRAFTPDNDAVLATEEIFGIVYDTTTLPQYYKSSGMDIKVIKWTIAHNSWHLFRRLIHMDIDVHKRDKRANLLEYVCSHGTEFNGHRMLANLLERAEKDRLNELNPDENLGLLHLLGMPYGKEDLSSDRSPLFEPSFIPMETFSQSRSLPCPSTRLGPGGFAALRIPRDNPKFSILQRLLDEHVDCQLLSKRGNFSALSTHIRYCYLDTARVLLLRGSPEILSTSDKFGWTPVAWACAHGYTDIIDQMVESSCSESIWGFRVEVTLGVEGAPSLAKPYRGVCALHLAVLASTKTVSFLLDRGFASDLDITDAHLHTPLHFATMFGQLKTIQELVSRGSNINAKDCDGWTPLHFAIHLEKKDTVELLLELGAAHMETKKGETPLDLSMSKEEYYIKRVKRSIQQSLKTGAEIHCHKQWLSSLSRAMETAIIDGDTKTCRKLLTEGCPVDIKMRSCHTCTALIFALSRNEVSANIVDTLVEHGASFRGTTCARHTCGNFKRYGIRHFSDRTSENSSSSSSSDSDDNKKYRQYGWPSFGSTSLDMLMWEDDLFEKISTWLCSVPEEDMIWLIDNSIAVHVAVDRGSPKALQVLLSHAAKIGDGCHRNLAYELVNRTGWHSGAYVASPLQDAVDACNLELVRLLLEHGAEVDKKTTLKGTALHQAANQENIELAQLLLEHGASLVSRDYNRGFTPLEEAVQSGNTEMVNLFLDRGASVRYPQYADTCLVCDSTETAVLMLKSGIPLQTIGRYGGPLWAPACLKIRLATFIFNSDYGHAIASEVNASRLWQILSYAYCVGERVRVRGFLRLLCRRSGHGSIRGMTESDGIGSERSYGVLCFFADFGLVEEAKLLLDLGCNIEFEGASTGTALMAAAHGGRLDVVKMLVYAGARIWYEKDGLGRSAVIAAQDFPEIVSWLLVGRFTEQAKIEVAPPGWVTNQQSEIRPWSGYRLGKFSLSGKYARHWGDSSLSIFSKTAPKAPATVATDTIIPLNPNDDTALNRGIVMGFMMRFDNVLNPERLHSSLTKLLGREGWRKLGARLRLNSQKKLEYHVPQLYNSERPAIAYSHQTHDCSIKHNPLASQLPKATSRPAVIGTPPEKFQDLMRRSDGPKSMQDYIYRDEPQLSLHIVSFDDATLVSLTWLHTLWDGIGRQELLTAWTAILEGRDDDVKAFHGFGTDPLTELGTNPTEPFVLADQRLSVWGLARIVLGYVWDILRHPFEESRIACIPAAYIETLKKKVNQELSEQSAGPEKLFASEGDIVTALVGRLWSQHLPANTNKPIVLGNVINIRPALAQDILPENTAFISNATSLILTTITAEDLWTKPLSYTAAAVRQSIQEQGTRAQIEARKALEKKHSATFFGDKNMHQILLSNWGKAKFFETDFSSAVVEPHLASIAQPHKLGSPSLILSANYVSGFPLRFAGPIIGKDLDGNIWWGGTLRTGLWDRIAQTLEDQGWYLVTK</sequence>
<keyword evidence="2 3" id="KW-0040">ANK repeat</keyword>
<dbReference type="Proteomes" id="UP000699042">
    <property type="component" value="Unassembled WGS sequence"/>
</dbReference>
<feature type="repeat" description="ANK" evidence="3">
    <location>
        <begin position="1885"/>
        <end position="1917"/>
    </location>
</feature>
<dbReference type="Pfam" id="PF00023">
    <property type="entry name" value="Ank"/>
    <property type="match status" value="2"/>
</dbReference>
<dbReference type="Gene3D" id="1.25.40.20">
    <property type="entry name" value="Ankyrin repeat-containing domain"/>
    <property type="match status" value="6"/>
</dbReference>
<dbReference type="Pfam" id="PF12796">
    <property type="entry name" value="Ank_2"/>
    <property type="match status" value="2"/>
</dbReference>
<dbReference type="InterPro" id="IPR002110">
    <property type="entry name" value="Ankyrin_rpt"/>
</dbReference>
<accession>A0A9P7UFD0</accession>
<organism evidence="5 6">
    <name type="scientific">Colletotrichum scovillei</name>
    <dbReference type="NCBI Taxonomy" id="1209932"/>
    <lineage>
        <taxon>Eukaryota</taxon>
        <taxon>Fungi</taxon>
        <taxon>Dikarya</taxon>
        <taxon>Ascomycota</taxon>
        <taxon>Pezizomycotina</taxon>
        <taxon>Sordariomycetes</taxon>
        <taxon>Hypocreomycetidae</taxon>
        <taxon>Glomerellales</taxon>
        <taxon>Glomerellaceae</taxon>
        <taxon>Colletotrichum</taxon>
        <taxon>Colletotrichum acutatum species complex</taxon>
    </lineage>
</organism>
<evidence type="ECO:0000256" key="2">
    <source>
        <dbReference type="ARBA" id="ARBA00023043"/>
    </source>
</evidence>
<name>A0A9P7UFD0_9PEZI</name>
<keyword evidence="6" id="KW-1185">Reference proteome</keyword>
<dbReference type="PANTHER" id="PTHR24198">
    <property type="entry name" value="ANKYRIN REPEAT AND PROTEIN KINASE DOMAIN-CONTAINING PROTEIN"/>
    <property type="match status" value="1"/>
</dbReference>
<evidence type="ECO:0000313" key="6">
    <source>
        <dbReference type="Proteomes" id="UP000699042"/>
    </source>
</evidence>
<evidence type="ECO:0000256" key="1">
    <source>
        <dbReference type="ARBA" id="ARBA00022737"/>
    </source>
</evidence>
<proteinExistence type="predicted"/>
<evidence type="ECO:0000256" key="3">
    <source>
        <dbReference type="PROSITE-ProRule" id="PRU00023"/>
    </source>
</evidence>
<dbReference type="SUPFAM" id="SSF48403">
    <property type="entry name" value="Ankyrin repeat"/>
    <property type="match status" value="3"/>
</dbReference>
<dbReference type="PROSITE" id="PS50088">
    <property type="entry name" value="ANK_REPEAT"/>
    <property type="match status" value="5"/>
</dbReference>
<dbReference type="PANTHER" id="PTHR24198:SF165">
    <property type="entry name" value="ANKYRIN REPEAT-CONTAINING PROTEIN-RELATED"/>
    <property type="match status" value="1"/>
</dbReference>
<dbReference type="InterPro" id="IPR023213">
    <property type="entry name" value="CAT-like_dom_sf"/>
</dbReference>
<feature type="repeat" description="ANK" evidence="3">
    <location>
        <begin position="1919"/>
        <end position="1951"/>
    </location>
</feature>
<feature type="repeat" description="ANK" evidence="3">
    <location>
        <begin position="1852"/>
        <end position="1884"/>
    </location>
</feature>
<reference evidence="5" key="1">
    <citation type="submission" date="2021-05" db="EMBL/GenBank/DDBJ databases">
        <title>Comparative genomics of three Colletotrichum scovillei strains and genetic complementation revealed genes involved fungal growth and virulence on chili pepper.</title>
        <authorList>
            <person name="Hsieh D.-K."/>
            <person name="Chuang S.-C."/>
            <person name="Chen C.-Y."/>
            <person name="Chao Y.-T."/>
            <person name="Lu M.-Y.J."/>
            <person name="Lee M.-H."/>
            <person name="Shih M.-C."/>
        </authorList>
    </citation>
    <scope>NUCLEOTIDE SEQUENCE</scope>
    <source>
        <strain evidence="5">Coll-153</strain>
    </source>
</reference>
<dbReference type="EMBL" id="JAESDN010000008">
    <property type="protein sequence ID" value="KAG7046645.1"/>
    <property type="molecule type" value="Genomic_DNA"/>
</dbReference>
<feature type="compositionally biased region" description="Polar residues" evidence="4">
    <location>
        <begin position="642"/>
        <end position="668"/>
    </location>
</feature>
<dbReference type="InterPro" id="IPR036770">
    <property type="entry name" value="Ankyrin_rpt-contain_sf"/>
</dbReference>
<dbReference type="Gene3D" id="3.30.559.10">
    <property type="entry name" value="Chloramphenicol acetyltransferase-like domain"/>
    <property type="match status" value="2"/>
</dbReference>
<dbReference type="PROSITE" id="PS50297">
    <property type="entry name" value="ANK_REP_REGION"/>
    <property type="match status" value="5"/>
</dbReference>
<feature type="repeat" description="ANK" evidence="3">
    <location>
        <begin position="1545"/>
        <end position="1577"/>
    </location>
</feature>
<protein>
    <submittedName>
        <fullName evidence="5">Ankyrin-2 ankyrin</fullName>
    </submittedName>
</protein>
<dbReference type="SMART" id="SM00248">
    <property type="entry name" value="ANK"/>
    <property type="match status" value="16"/>
</dbReference>
<evidence type="ECO:0000256" key="4">
    <source>
        <dbReference type="SAM" id="MobiDB-lite"/>
    </source>
</evidence>
<comment type="caution">
    <text evidence="5">The sequence shown here is derived from an EMBL/GenBank/DDBJ whole genome shotgun (WGS) entry which is preliminary data.</text>
</comment>
<dbReference type="Pfam" id="PF02458">
    <property type="entry name" value="Transferase"/>
    <property type="match status" value="1"/>
</dbReference>
<feature type="repeat" description="ANK" evidence="3">
    <location>
        <begin position="1578"/>
        <end position="1603"/>
    </location>
</feature>
<evidence type="ECO:0000313" key="5">
    <source>
        <dbReference type="EMBL" id="KAG7046645.1"/>
    </source>
</evidence>